<evidence type="ECO:0000313" key="4">
    <source>
        <dbReference type="Proteomes" id="UP000602124"/>
    </source>
</evidence>
<dbReference type="GO" id="GO:0016887">
    <property type="term" value="F:ATP hydrolysis activity"/>
    <property type="evidence" value="ECO:0007669"/>
    <property type="project" value="InterPro"/>
</dbReference>
<dbReference type="PROSITE" id="PS00674">
    <property type="entry name" value="AAA"/>
    <property type="match status" value="1"/>
</dbReference>
<dbReference type="Pfam" id="PF00004">
    <property type="entry name" value="AAA"/>
    <property type="match status" value="1"/>
</dbReference>
<dbReference type="Gene3D" id="3.40.50.300">
    <property type="entry name" value="P-loop containing nucleotide triphosphate hydrolases"/>
    <property type="match status" value="1"/>
</dbReference>
<dbReference type="GO" id="GO:0004176">
    <property type="term" value="F:ATP-dependent peptidase activity"/>
    <property type="evidence" value="ECO:0007669"/>
    <property type="project" value="InterPro"/>
</dbReference>
<evidence type="ECO:0000313" key="3">
    <source>
        <dbReference type="EMBL" id="MBJ3786403.1"/>
    </source>
</evidence>
<dbReference type="InterPro" id="IPR027417">
    <property type="entry name" value="P-loop_NTPase"/>
</dbReference>
<dbReference type="AlphaFoldDB" id="A0A934J182"/>
<evidence type="ECO:0000256" key="1">
    <source>
        <dbReference type="RuleBase" id="RU003651"/>
    </source>
</evidence>
<accession>A0A934J182</accession>
<gene>
    <name evidence="3" type="ORF">JEQ47_16880</name>
</gene>
<dbReference type="InterPro" id="IPR003593">
    <property type="entry name" value="AAA+_ATPase"/>
</dbReference>
<dbReference type="CDD" id="cd19481">
    <property type="entry name" value="RecA-like_protease"/>
    <property type="match status" value="1"/>
</dbReference>
<keyword evidence="1" id="KW-0547">Nucleotide-binding</keyword>
<dbReference type="GO" id="GO:0005886">
    <property type="term" value="C:plasma membrane"/>
    <property type="evidence" value="ECO:0007669"/>
    <property type="project" value="TreeGrafter"/>
</dbReference>
<dbReference type="InterPro" id="IPR003960">
    <property type="entry name" value="ATPase_AAA_CS"/>
</dbReference>
<dbReference type="Gene3D" id="1.10.8.60">
    <property type="match status" value="1"/>
</dbReference>
<dbReference type="InterPro" id="IPR000642">
    <property type="entry name" value="Peptidase_M41"/>
</dbReference>
<comment type="similarity">
    <text evidence="1">Belongs to the AAA ATPase family.</text>
</comment>
<dbReference type="GO" id="GO:0030163">
    <property type="term" value="P:protein catabolic process"/>
    <property type="evidence" value="ECO:0007669"/>
    <property type="project" value="TreeGrafter"/>
</dbReference>
<organism evidence="3 4">
    <name type="scientific">Devosia sediminis</name>
    <dbReference type="NCBI Taxonomy" id="2798801"/>
    <lineage>
        <taxon>Bacteria</taxon>
        <taxon>Pseudomonadati</taxon>
        <taxon>Pseudomonadota</taxon>
        <taxon>Alphaproteobacteria</taxon>
        <taxon>Hyphomicrobiales</taxon>
        <taxon>Devosiaceae</taxon>
        <taxon>Devosia</taxon>
    </lineage>
</organism>
<protein>
    <submittedName>
        <fullName evidence="3">AAA family ATPase</fullName>
    </submittedName>
</protein>
<dbReference type="PRINTS" id="PR00830">
    <property type="entry name" value="ENDOLAPTASE"/>
</dbReference>
<dbReference type="EMBL" id="JAEKMH010000004">
    <property type="protein sequence ID" value="MBJ3786403.1"/>
    <property type="molecule type" value="Genomic_DNA"/>
</dbReference>
<name>A0A934J182_9HYPH</name>
<dbReference type="Gene3D" id="1.20.58.760">
    <property type="entry name" value="Peptidase M41"/>
    <property type="match status" value="1"/>
</dbReference>
<dbReference type="InterPro" id="IPR003959">
    <property type="entry name" value="ATPase_AAA_core"/>
</dbReference>
<dbReference type="GO" id="GO:0004222">
    <property type="term" value="F:metalloendopeptidase activity"/>
    <property type="evidence" value="ECO:0007669"/>
    <property type="project" value="InterPro"/>
</dbReference>
<keyword evidence="4" id="KW-1185">Reference proteome</keyword>
<dbReference type="InterPro" id="IPR037219">
    <property type="entry name" value="Peptidase_M41-like"/>
</dbReference>
<evidence type="ECO:0000259" key="2">
    <source>
        <dbReference type="SMART" id="SM00382"/>
    </source>
</evidence>
<sequence length="644" mass="69285">MRKLTVLKNSTHRTDQDTCTADPRSLLGIALVEASLPRAVLGRLINGEQYGLVLVVPSLHHAHIVEEGLRQLLPGNAAVSVTASCPPGEASTLLLHALQHALPAIAIITQGEEAPIAFAALADLTIRVRGHDARMVRTTMRKVLEQPIPRFPKDLVLHPDPALVCRCIRHGLEPVRIVRALQRLGQSINQTGHERLPDLEDCIEFGMAREWGLSVKRDIAAWQQGKLPGIDLDTACLLVSPPGNGKTYFAKVLARSLGLPLFEISMASIFDNDGCLNDVLKALREQFDAAAAAAPALLLLDEIDSFSRRDAADNNRSFTTSMINELLTLLDGASGRLPGLVVVAATNLPDFIDPALRRPGRLSRTIELQPPDREGREHVLRFHLRGELEGEDLSRVLDLTEGATSAAIMDLVRSARQQARGLGSPFALDHIEAELAASDIEDAALLERVAVHEAGHAIACLVLPGAPVLNSISVLGNAGSAGRVQTFDPLGPATRATLQARIMMLLAGRAAETLVFGDDPSDGANLDLRMATALAASMRAQLGMSSSLLYHRNVEDLLLKDPAFADCIDEDLQTLLDAVTGVLEQLLPHLHALAARLVEERFLTRHQVIDVFNATTMSERASLTGAATPRSAASRYAAAEPISP</sequence>
<proteinExistence type="inferred from homology"/>
<dbReference type="PANTHER" id="PTHR23076:SF97">
    <property type="entry name" value="ATP-DEPENDENT ZINC METALLOPROTEASE YME1L1"/>
    <property type="match status" value="1"/>
</dbReference>
<dbReference type="Proteomes" id="UP000602124">
    <property type="component" value="Unassembled WGS sequence"/>
</dbReference>
<dbReference type="PANTHER" id="PTHR23076">
    <property type="entry name" value="METALLOPROTEASE M41 FTSH"/>
    <property type="match status" value="1"/>
</dbReference>
<dbReference type="GO" id="GO:0006508">
    <property type="term" value="P:proteolysis"/>
    <property type="evidence" value="ECO:0007669"/>
    <property type="project" value="InterPro"/>
</dbReference>
<comment type="caution">
    <text evidence="3">The sequence shown here is derived from an EMBL/GenBank/DDBJ whole genome shotgun (WGS) entry which is preliminary data.</text>
</comment>
<dbReference type="SUPFAM" id="SSF140990">
    <property type="entry name" value="FtsH protease domain-like"/>
    <property type="match status" value="1"/>
</dbReference>
<keyword evidence="1" id="KW-0067">ATP-binding</keyword>
<reference evidence="3" key="1">
    <citation type="submission" date="2020-12" db="EMBL/GenBank/DDBJ databases">
        <title>Devosia sp. MSA67 isolated from Mo River.</title>
        <authorList>
            <person name="Ma F."/>
            <person name="Zi Z."/>
        </authorList>
    </citation>
    <scope>NUCLEOTIDE SEQUENCE</scope>
    <source>
        <strain evidence="3">MSA67</strain>
    </source>
</reference>
<dbReference type="GO" id="GO:0005524">
    <property type="term" value="F:ATP binding"/>
    <property type="evidence" value="ECO:0007669"/>
    <property type="project" value="UniProtKB-KW"/>
</dbReference>
<dbReference type="Pfam" id="PF01434">
    <property type="entry name" value="Peptidase_M41"/>
    <property type="match status" value="1"/>
</dbReference>
<dbReference type="SMART" id="SM00382">
    <property type="entry name" value="AAA"/>
    <property type="match status" value="1"/>
</dbReference>
<feature type="domain" description="AAA+ ATPase" evidence="2">
    <location>
        <begin position="232"/>
        <end position="372"/>
    </location>
</feature>
<dbReference type="SUPFAM" id="SSF52540">
    <property type="entry name" value="P-loop containing nucleoside triphosphate hydrolases"/>
    <property type="match status" value="1"/>
</dbReference>
<dbReference type="RefSeq" id="WP_198877593.1">
    <property type="nucleotide sequence ID" value="NZ_JAEKMH010000004.1"/>
</dbReference>